<keyword evidence="4 6" id="KW-1133">Transmembrane helix</keyword>
<evidence type="ECO:0000256" key="4">
    <source>
        <dbReference type="ARBA" id="ARBA00022989"/>
    </source>
</evidence>
<dbReference type="RefSeq" id="WP_266346902.1">
    <property type="nucleotide sequence ID" value="NZ_JAPKNG010000001.1"/>
</dbReference>
<comment type="subcellular location">
    <subcellularLocation>
        <location evidence="1">Cell membrane</location>
        <topology evidence="1">Multi-pass membrane protein</topology>
    </subcellularLocation>
</comment>
<reference evidence="7 8" key="1">
    <citation type="submission" date="2023-07" db="EMBL/GenBank/DDBJ databases">
        <title>Genomic Encyclopedia of Type Strains, Phase IV (KMG-IV): sequencing the most valuable type-strain genomes for metagenomic binning, comparative biology and taxonomic classification.</title>
        <authorList>
            <person name="Goeker M."/>
        </authorList>
    </citation>
    <scope>NUCLEOTIDE SEQUENCE [LARGE SCALE GENOMIC DNA]</scope>
    <source>
        <strain evidence="7 8">B6-8</strain>
    </source>
</reference>
<dbReference type="EMBL" id="JAUSVO010000001">
    <property type="protein sequence ID" value="MDQ0435950.1"/>
    <property type="molecule type" value="Genomic_DNA"/>
</dbReference>
<evidence type="ECO:0000256" key="5">
    <source>
        <dbReference type="ARBA" id="ARBA00023136"/>
    </source>
</evidence>
<evidence type="ECO:0000256" key="3">
    <source>
        <dbReference type="ARBA" id="ARBA00022692"/>
    </source>
</evidence>
<feature type="transmembrane region" description="Helical" evidence="6">
    <location>
        <begin position="50"/>
        <end position="77"/>
    </location>
</feature>
<evidence type="ECO:0000313" key="7">
    <source>
        <dbReference type="EMBL" id="MDQ0435950.1"/>
    </source>
</evidence>
<name>A0ABU0H0W4_9HYPH</name>
<evidence type="ECO:0000256" key="6">
    <source>
        <dbReference type="SAM" id="Phobius"/>
    </source>
</evidence>
<feature type="transmembrane region" description="Helical" evidence="6">
    <location>
        <begin position="181"/>
        <end position="198"/>
    </location>
</feature>
<evidence type="ECO:0000256" key="1">
    <source>
        <dbReference type="ARBA" id="ARBA00004651"/>
    </source>
</evidence>
<dbReference type="Proteomes" id="UP001241603">
    <property type="component" value="Unassembled WGS sequence"/>
</dbReference>
<evidence type="ECO:0000256" key="2">
    <source>
        <dbReference type="ARBA" id="ARBA00022475"/>
    </source>
</evidence>
<dbReference type="InterPro" id="IPR003740">
    <property type="entry name" value="YitT"/>
</dbReference>
<comment type="caution">
    <text evidence="7">The sequence shown here is derived from an EMBL/GenBank/DDBJ whole genome shotgun (WGS) entry which is preliminary data.</text>
</comment>
<dbReference type="PANTHER" id="PTHR33545">
    <property type="entry name" value="UPF0750 MEMBRANE PROTEIN YITT-RELATED"/>
    <property type="match status" value="1"/>
</dbReference>
<organism evidence="7 8">
    <name type="scientific">Kaistia dalseonensis</name>
    <dbReference type="NCBI Taxonomy" id="410840"/>
    <lineage>
        <taxon>Bacteria</taxon>
        <taxon>Pseudomonadati</taxon>
        <taxon>Pseudomonadota</taxon>
        <taxon>Alphaproteobacteria</taxon>
        <taxon>Hyphomicrobiales</taxon>
        <taxon>Kaistiaceae</taxon>
        <taxon>Kaistia</taxon>
    </lineage>
</organism>
<keyword evidence="2" id="KW-1003">Cell membrane</keyword>
<keyword evidence="8" id="KW-1185">Reference proteome</keyword>
<proteinExistence type="predicted"/>
<evidence type="ECO:0000313" key="8">
    <source>
        <dbReference type="Proteomes" id="UP001241603"/>
    </source>
</evidence>
<dbReference type="InterPro" id="IPR051461">
    <property type="entry name" value="UPF0750_membrane"/>
</dbReference>
<feature type="transmembrane region" description="Helical" evidence="6">
    <location>
        <begin position="20"/>
        <end position="38"/>
    </location>
</feature>
<dbReference type="Pfam" id="PF02588">
    <property type="entry name" value="YitT_membrane"/>
    <property type="match status" value="1"/>
</dbReference>
<dbReference type="PANTHER" id="PTHR33545:SF5">
    <property type="entry name" value="UPF0750 MEMBRANE PROTEIN YITT"/>
    <property type="match status" value="1"/>
</dbReference>
<keyword evidence="5 6" id="KW-0472">Membrane</keyword>
<keyword evidence="3 6" id="KW-0812">Transmembrane</keyword>
<sequence length="208" mass="22643">MPTDDGVPPPHDRHRLYEDALAMLLGTLLVALGVTFYTKAMLLTGSTAGIALLVSYVSRFSFGAIFFVINLPFYILAFRRMGWRFTLKTFIAVALVSLFSRLTPGWVSFARLDDLYAAIIGGALSGIGLLMLFRHRAGLGGINILALYLQDHHGIRAGYFQLAVDGVILACALMVLPIDKVILSMIGAAVLNLILAMNHKPGRYMGIS</sequence>
<protein>
    <submittedName>
        <fullName evidence="7">Uncharacterized membrane-anchored protein YitT (DUF2179 family)</fullName>
    </submittedName>
</protein>
<feature type="transmembrane region" description="Helical" evidence="6">
    <location>
        <begin position="154"/>
        <end position="175"/>
    </location>
</feature>
<gene>
    <name evidence="7" type="ORF">QO014_000320</name>
</gene>
<accession>A0ABU0H0W4</accession>
<feature type="transmembrane region" description="Helical" evidence="6">
    <location>
        <begin position="89"/>
        <end position="109"/>
    </location>
</feature>
<feature type="transmembrane region" description="Helical" evidence="6">
    <location>
        <begin position="115"/>
        <end position="133"/>
    </location>
</feature>